<dbReference type="SUPFAM" id="SSF50630">
    <property type="entry name" value="Acid proteases"/>
    <property type="match status" value="1"/>
</dbReference>
<feature type="transmembrane region" description="Helical" evidence="5">
    <location>
        <begin position="435"/>
        <end position="453"/>
    </location>
</feature>
<keyword evidence="9" id="KW-1185">Reference proteome</keyword>
<dbReference type="RefSeq" id="XP_040700501.1">
    <property type="nucleotide sequence ID" value="XM_040847545.1"/>
</dbReference>
<reference evidence="9" key="1">
    <citation type="journal article" date="2017" name="Genome Biol.">
        <title>Comparative genomics reveals high biological diversity and specific adaptations in the industrially and medically important fungal genus Aspergillus.</title>
        <authorList>
            <person name="de Vries R.P."/>
            <person name="Riley R."/>
            <person name="Wiebenga A."/>
            <person name="Aguilar-Osorio G."/>
            <person name="Amillis S."/>
            <person name="Uchima C.A."/>
            <person name="Anderluh G."/>
            <person name="Asadollahi M."/>
            <person name="Askin M."/>
            <person name="Barry K."/>
            <person name="Battaglia E."/>
            <person name="Bayram O."/>
            <person name="Benocci T."/>
            <person name="Braus-Stromeyer S.A."/>
            <person name="Caldana C."/>
            <person name="Canovas D."/>
            <person name="Cerqueira G.C."/>
            <person name="Chen F."/>
            <person name="Chen W."/>
            <person name="Choi C."/>
            <person name="Clum A."/>
            <person name="Dos Santos R.A."/>
            <person name="Damasio A.R."/>
            <person name="Diallinas G."/>
            <person name="Emri T."/>
            <person name="Fekete E."/>
            <person name="Flipphi M."/>
            <person name="Freyberg S."/>
            <person name="Gallo A."/>
            <person name="Gournas C."/>
            <person name="Habgood R."/>
            <person name="Hainaut M."/>
            <person name="Harispe M.L."/>
            <person name="Henrissat B."/>
            <person name="Hilden K.S."/>
            <person name="Hope R."/>
            <person name="Hossain A."/>
            <person name="Karabika E."/>
            <person name="Karaffa L."/>
            <person name="Karanyi Z."/>
            <person name="Krasevec N."/>
            <person name="Kuo A."/>
            <person name="Kusch H."/>
            <person name="LaButti K."/>
            <person name="Lagendijk E.L."/>
            <person name="Lapidus A."/>
            <person name="Levasseur A."/>
            <person name="Lindquist E."/>
            <person name="Lipzen A."/>
            <person name="Logrieco A.F."/>
            <person name="MacCabe A."/>
            <person name="Maekelae M.R."/>
            <person name="Malavazi I."/>
            <person name="Melin P."/>
            <person name="Meyer V."/>
            <person name="Mielnichuk N."/>
            <person name="Miskei M."/>
            <person name="Molnar A.P."/>
            <person name="Mule G."/>
            <person name="Ngan C.Y."/>
            <person name="Orejas M."/>
            <person name="Orosz E."/>
            <person name="Ouedraogo J.P."/>
            <person name="Overkamp K.M."/>
            <person name="Park H.-S."/>
            <person name="Perrone G."/>
            <person name="Piumi F."/>
            <person name="Punt P.J."/>
            <person name="Ram A.F."/>
            <person name="Ramon A."/>
            <person name="Rauscher S."/>
            <person name="Record E."/>
            <person name="Riano-Pachon D.M."/>
            <person name="Robert V."/>
            <person name="Roehrig J."/>
            <person name="Ruller R."/>
            <person name="Salamov A."/>
            <person name="Salih N.S."/>
            <person name="Samson R.A."/>
            <person name="Sandor E."/>
            <person name="Sanguinetti M."/>
            <person name="Schuetze T."/>
            <person name="Sepcic K."/>
            <person name="Shelest E."/>
            <person name="Sherlock G."/>
            <person name="Sophianopoulou V."/>
            <person name="Squina F.M."/>
            <person name="Sun H."/>
            <person name="Susca A."/>
            <person name="Todd R.B."/>
            <person name="Tsang A."/>
            <person name="Unkles S.E."/>
            <person name="van de Wiele N."/>
            <person name="van Rossen-Uffink D."/>
            <person name="Oliveira J.V."/>
            <person name="Vesth T.C."/>
            <person name="Visser J."/>
            <person name="Yu J.-H."/>
            <person name="Zhou M."/>
            <person name="Andersen M.R."/>
            <person name="Archer D.B."/>
            <person name="Baker S.E."/>
            <person name="Benoit I."/>
            <person name="Brakhage A.A."/>
            <person name="Braus G.H."/>
            <person name="Fischer R."/>
            <person name="Frisvad J.C."/>
            <person name="Goldman G.H."/>
            <person name="Houbraken J."/>
            <person name="Oakley B."/>
            <person name="Pocsi I."/>
            <person name="Scazzocchio C."/>
            <person name="Seiboth B."/>
            <person name="vanKuyk P.A."/>
            <person name="Wortman J."/>
            <person name="Dyer P.S."/>
            <person name="Grigoriev I.V."/>
        </authorList>
    </citation>
    <scope>NUCLEOTIDE SEQUENCE [LARGE SCALE GENOMIC DNA]</scope>
    <source>
        <strain evidence="9">CBS 593.65</strain>
    </source>
</reference>
<proteinExistence type="inferred from homology"/>
<keyword evidence="2" id="KW-0645">Protease</keyword>
<keyword evidence="2" id="KW-0064">Aspartyl protease</keyword>
<evidence type="ECO:0000256" key="4">
    <source>
        <dbReference type="PIRSR" id="PIRSR601461-1"/>
    </source>
</evidence>
<protein>
    <recommendedName>
        <fullName evidence="7">Peptidase A1 domain-containing protein</fullName>
    </recommendedName>
</protein>
<keyword evidence="5" id="KW-1133">Transmembrane helix</keyword>
<dbReference type="GeneID" id="63763618"/>
<dbReference type="STRING" id="1036612.A0A1L9TBD3"/>
<gene>
    <name evidence="8" type="ORF">ASPSYDRAFT_47980</name>
</gene>
<evidence type="ECO:0000256" key="3">
    <source>
        <dbReference type="ARBA" id="ARBA00022801"/>
    </source>
</evidence>
<dbReference type="GO" id="GO:0006508">
    <property type="term" value="P:proteolysis"/>
    <property type="evidence" value="ECO:0007669"/>
    <property type="project" value="InterPro"/>
</dbReference>
<dbReference type="OrthoDB" id="15189at2759"/>
<dbReference type="PANTHER" id="PTHR47966:SF47">
    <property type="entry name" value="ENDOPEPTIDASE, PUTATIVE (AFU_ORTHOLOGUE AFUA_3G01220)-RELATED"/>
    <property type="match status" value="1"/>
</dbReference>
<dbReference type="PROSITE" id="PS51767">
    <property type="entry name" value="PEPTIDASE_A1"/>
    <property type="match status" value="1"/>
</dbReference>
<dbReference type="PANTHER" id="PTHR47966">
    <property type="entry name" value="BETA-SITE APP-CLEAVING ENZYME, ISOFORM A-RELATED"/>
    <property type="match status" value="1"/>
</dbReference>
<dbReference type="InterPro" id="IPR033121">
    <property type="entry name" value="PEPTIDASE_A1"/>
</dbReference>
<dbReference type="VEuPathDB" id="FungiDB:ASPSYDRAFT_47980"/>
<keyword evidence="3" id="KW-0378">Hydrolase</keyword>
<evidence type="ECO:0000256" key="6">
    <source>
        <dbReference type="SAM" id="SignalP"/>
    </source>
</evidence>
<dbReference type="Gene3D" id="2.40.70.10">
    <property type="entry name" value="Acid Proteases"/>
    <property type="match status" value="2"/>
</dbReference>
<evidence type="ECO:0000313" key="8">
    <source>
        <dbReference type="EMBL" id="OJJ56695.1"/>
    </source>
</evidence>
<accession>A0A1L9TBD3</accession>
<evidence type="ECO:0000256" key="5">
    <source>
        <dbReference type="SAM" id="Phobius"/>
    </source>
</evidence>
<dbReference type="Pfam" id="PF00026">
    <property type="entry name" value="Asp"/>
    <property type="match status" value="1"/>
</dbReference>
<comment type="similarity">
    <text evidence="1">Belongs to the peptidase A1 family.</text>
</comment>
<dbReference type="EMBL" id="KV878590">
    <property type="protein sequence ID" value="OJJ56695.1"/>
    <property type="molecule type" value="Genomic_DNA"/>
</dbReference>
<dbReference type="GO" id="GO:0000324">
    <property type="term" value="C:fungal-type vacuole"/>
    <property type="evidence" value="ECO:0007669"/>
    <property type="project" value="TreeGrafter"/>
</dbReference>
<feature type="active site" evidence="4">
    <location>
        <position position="60"/>
    </location>
</feature>
<feature type="signal peptide" evidence="6">
    <location>
        <begin position="1"/>
        <end position="18"/>
    </location>
</feature>
<dbReference type="AlphaFoldDB" id="A0A1L9TBD3"/>
<feature type="chain" id="PRO_5012069662" description="Peptidase A1 domain-containing protein" evidence="6">
    <location>
        <begin position="19"/>
        <end position="454"/>
    </location>
</feature>
<dbReference type="GO" id="GO:0004190">
    <property type="term" value="F:aspartic-type endopeptidase activity"/>
    <property type="evidence" value="ECO:0007669"/>
    <property type="project" value="UniProtKB-KW"/>
</dbReference>
<name>A0A1L9TBD3_9EURO</name>
<dbReference type="InterPro" id="IPR001461">
    <property type="entry name" value="Aspartic_peptidase_A1"/>
</dbReference>
<evidence type="ECO:0000256" key="2">
    <source>
        <dbReference type="ARBA" id="ARBA00022750"/>
    </source>
</evidence>
<dbReference type="InterPro" id="IPR034164">
    <property type="entry name" value="Pepsin-like_dom"/>
</dbReference>
<keyword evidence="5" id="KW-0472">Membrane</keyword>
<dbReference type="InterPro" id="IPR001969">
    <property type="entry name" value="Aspartic_peptidase_AS"/>
</dbReference>
<evidence type="ECO:0000259" key="7">
    <source>
        <dbReference type="PROSITE" id="PS51767"/>
    </source>
</evidence>
<dbReference type="CDD" id="cd05471">
    <property type="entry name" value="pepsin_like"/>
    <property type="match status" value="1"/>
</dbReference>
<evidence type="ECO:0000313" key="9">
    <source>
        <dbReference type="Proteomes" id="UP000184356"/>
    </source>
</evidence>
<evidence type="ECO:0000256" key="1">
    <source>
        <dbReference type="ARBA" id="ARBA00007447"/>
    </source>
</evidence>
<keyword evidence="6" id="KW-0732">Signal</keyword>
<dbReference type="Proteomes" id="UP000184356">
    <property type="component" value="Unassembled WGS sequence"/>
</dbReference>
<feature type="active site" evidence="4">
    <location>
        <position position="295"/>
    </location>
</feature>
<sequence>MSFKQFLLIASLIVGSQATTLSLRRRADSTATAPMVVTEYGTVFDVEATIGGQNFSLLVDSGSSDLYVMESNFTCINKTTNMELLAEECNYDLNRTYSISDTYQQIPNQVFGIEYGAGIASGVMAFEEVTVAGVTVPKQRVAIANKSTPMGDGVSSGLIGLGYPSITSAHPANTTDNSTYWFHRLPYKPVLYTMWEQGLIKEPYFSHVLARTQLNDSSPSFGGYLSLGELPPVKHDNNWAVAPVQIMDDIPLNYTSYKRTRSYWATTLTATLGETASSTPRGNFSTGATFQAFFDSGNPLSYLPSQIAEPLNNAFSPPGVYSSKLQAYVVSCNAKAPDSFSLTLDGQVFTHDAADLIYQTGEGDEAVCISAIGNSDEIRLLQGLQLNVIGVPFLKSVVSVFDFGKNEMRFARLAEDVTEDGDDNSVVPGNGGRRLFAGGGLLYLVVMGVVGFLL</sequence>
<dbReference type="InterPro" id="IPR021109">
    <property type="entry name" value="Peptidase_aspartic_dom_sf"/>
</dbReference>
<feature type="domain" description="Peptidase A1" evidence="7">
    <location>
        <begin position="44"/>
        <end position="411"/>
    </location>
</feature>
<keyword evidence="5" id="KW-0812">Transmembrane</keyword>
<dbReference type="PROSITE" id="PS00141">
    <property type="entry name" value="ASP_PROTEASE"/>
    <property type="match status" value="1"/>
</dbReference>
<organism evidence="8 9">
    <name type="scientific">Aspergillus sydowii CBS 593.65</name>
    <dbReference type="NCBI Taxonomy" id="1036612"/>
    <lineage>
        <taxon>Eukaryota</taxon>
        <taxon>Fungi</taxon>
        <taxon>Dikarya</taxon>
        <taxon>Ascomycota</taxon>
        <taxon>Pezizomycotina</taxon>
        <taxon>Eurotiomycetes</taxon>
        <taxon>Eurotiomycetidae</taxon>
        <taxon>Eurotiales</taxon>
        <taxon>Aspergillaceae</taxon>
        <taxon>Aspergillus</taxon>
        <taxon>Aspergillus subgen. Nidulantes</taxon>
    </lineage>
</organism>